<organism evidence="3 4">
    <name type="scientific">Phaeovulum vinaykumarii</name>
    <dbReference type="NCBI Taxonomy" id="407234"/>
    <lineage>
        <taxon>Bacteria</taxon>
        <taxon>Pseudomonadati</taxon>
        <taxon>Pseudomonadota</taxon>
        <taxon>Alphaproteobacteria</taxon>
        <taxon>Rhodobacterales</taxon>
        <taxon>Paracoccaceae</taxon>
        <taxon>Phaeovulum</taxon>
    </lineage>
</organism>
<feature type="region of interest" description="Disordered" evidence="1">
    <location>
        <begin position="1"/>
        <end position="69"/>
    </location>
</feature>
<evidence type="ECO:0000313" key="3">
    <source>
        <dbReference type="EMBL" id="SIS80880.1"/>
    </source>
</evidence>
<evidence type="ECO:0000256" key="1">
    <source>
        <dbReference type="SAM" id="MobiDB-lite"/>
    </source>
</evidence>
<dbReference type="Proteomes" id="UP000186098">
    <property type="component" value="Unassembled WGS sequence"/>
</dbReference>
<dbReference type="Gene3D" id="1.10.260.40">
    <property type="entry name" value="lambda repressor-like DNA-binding domains"/>
    <property type="match status" value="1"/>
</dbReference>
<feature type="compositionally biased region" description="Low complexity" evidence="1">
    <location>
        <begin position="10"/>
        <end position="21"/>
    </location>
</feature>
<keyword evidence="4" id="KW-1185">Reference proteome</keyword>
<sequence>MSDLMDRRAAGAAARPDPSASADRRESGSAQTRPLAALAARAQGPREAGAQTPAARPRREIRDPRAEPSPAALRAMFGRNLRALCEGGPPVAELCRRLGINRTQFNRYLSGSAFPRPDILWRICRYFDVDARVLLEPLEAQRERPAGFFTALGATADRLQAPSERFAVPEEMLRPGVYRFWRRASLHPDRMLVGMARVWREGVVTLFRTREPEVLAAGAPRAGGLRSTLVSGVMMRVEDGVVLLCGNRHSRLVRMIYLRAGFAGLSGVYSGLSVLAREQVAGHVRVSTCALQFAGDDAAGLRAWRRAEAPALRRTPPEALQDYLSTPGIA</sequence>
<dbReference type="OrthoDB" id="8902678at2"/>
<dbReference type="Pfam" id="PF13560">
    <property type="entry name" value="HTH_31"/>
    <property type="match status" value="1"/>
</dbReference>
<dbReference type="InterPro" id="IPR010982">
    <property type="entry name" value="Lambda_DNA-bd_dom_sf"/>
</dbReference>
<reference evidence="4" key="1">
    <citation type="submission" date="2017-01" db="EMBL/GenBank/DDBJ databases">
        <authorList>
            <person name="Varghese N."/>
            <person name="Submissions S."/>
        </authorList>
    </citation>
    <scope>NUCLEOTIDE SEQUENCE [LARGE SCALE GENOMIC DNA]</scope>
    <source>
        <strain evidence="4">DSM 18714</strain>
    </source>
</reference>
<dbReference type="PROSITE" id="PS50943">
    <property type="entry name" value="HTH_CROC1"/>
    <property type="match status" value="1"/>
</dbReference>
<evidence type="ECO:0000313" key="4">
    <source>
        <dbReference type="Proteomes" id="UP000186098"/>
    </source>
</evidence>
<dbReference type="GO" id="GO:0003677">
    <property type="term" value="F:DNA binding"/>
    <property type="evidence" value="ECO:0007669"/>
    <property type="project" value="InterPro"/>
</dbReference>
<dbReference type="SUPFAM" id="SSF47413">
    <property type="entry name" value="lambda repressor-like DNA-binding domains"/>
    <property type="match status" value="1"/>
</dbReference>
<dbReference type="EMBL" id="FTOM01000005">
    <property type="protein sequence ID" value="SIS80880.1"/>
    <property type="molecule type" value="Genomic_DNA"/>
</dbReference>
<dbReference type="STRING" id="407234.SAMN05421795_105169"/>
<feature type="compositionally biased region" description="Basic and acidic residues" evidence="1">
    <location>
        <begin position="57"/>
        <end position="66"/>
    </location>
</feature>
<gene>
    <name evidence="3" type="ORF">SAMN05421795_105169</name>
</gene>
<dbReference type="CDD" id="cd00093">
    <property type="entry name" value="HTH_XRE"/>
    <property type="match status" value="1"/>
</dbReference>
<evidence type="ECO:0000259" key="2">
    <source>
        <dbReference type="PROSITE" id="PS50943"/>
    </source>
</evidence>
<proteinExistence type="predicted"/>
<dbReference type="RefSeq" id="WP_143524448.1">
    <property type="nucleotide sequence ID" value="NZ_FTOM01000005.1"/>
</dbReference>
<feature type="domain" description="HTH cro/C1-type" evidence="2">
    <location>
        <begin position="92"/>
        <end position="134"/>
    </location>
</feature>
<accession>A0A1N7M446</accession>
<name>A0A1N7M446_9RHOB</name>
<protein>
    <recommendedName>
        <fullName evidence="2">HTH cro/C1-type domain-containing protein</fullName>
    </recommendedName>
</protein>
<dbReference type="InterPro" id="IPR001387">
    <property type="entry name" value="Cro/C1-type_HTH"/>
</dbReference>
<dbReference type="AlphaFoldDB" id="A0A1N7M446"/>